<dbReference type="CDD" id="cd00093">
    <property type="entry name" value="HTH_XRE"/>
    <property type="match status" value="1"/>
</dbReference>
<dbReference type="InterPro" id="IPR003593">
    <property type="entry name" value="AAA+_ATPase"/>
</dbReference>
<sequence length="312" mass="33096">MPAQAPQSRFAVVFHELWEGSGMSKTEVAKAAGYSLSSLTNALSSSRIPSLQLAQRLDAVLDSGGRLTRVVFEALLARLLKTVLLNAPARRGPLLGRRAARHRLDTAVLGRRAGEQALVNVVGPAGIGKTHLVHAWMEEAGKRFPGGALIVDLHSSMTPEELGPVLTRLLTALGIHASALAGQTPEELLRHFQRITSCKPVLLVLDNVDSLELFTALRPGTGSAVVLTSQLPLPLPGAEVVPLGPLDPPAARTLLSNLAGEARITEEPEATDRLLELCGGVPSNLRRAGKLLACKPELTIRGLVDTLEAERG</sequence>
<dbReference type="SMART" id="SM00382">
    <property type="entry name" value="AAA"/>
    <property type="match status" value="1"/>
</dbReference>
<dbReference type="EMBL" id="BNAV01000003">
    <property type="protein sequence ID" value="GHF53318.1"/>
    <property type="molecule type" value="Genomic_DNA"/>
</dbReference>
<name>A0A8H9IVH4_9PSEU</name>
<dbReference type="PANTHER" id="PTHR47691">
    <property type="entry name" value="REGULATOR-RELATED"/>
    <property type="match status" value="1"/>
</dbReference>
<dbReference type="SUPFAM" id="SSF47413">
    <property type="entry name" value="lambda repressor-like DNA-binding domains"/>
    <property type="match status" value="1"/>
</dbReference>
<dbReference type="Pfam" id="PF13191">
    <property type="entry name" value="AAA_16"/>
    <property type="match status" value="1"/>
</dbReference>
<gene>
    <name evidence="2" type="ORF">GCM10017566_28390</name>
</gene>
<feature type="domain" description="AAA+ ATPase" evidence="1">
    <location>
        <begin position="115"/>
        <end position="265"/>
    </location>
</feature>
<dbReference type="GO" id="GO:0003677">
    <property type="term" value="F:DNA binding"/>
    <property type="evidence" value="ECO:0007669"/>
    <property type="project" value="InterPro"/>
</dbReference>
<evidence type="ECO:0000313" key="3">
    <source>
        <dbReference type="Proteomes" id="UP000658656"/>
    </source>
</evidence>
<evidence type="ECO:0000259" key="1">
    <source>
        <dbReference type="SMART" id="SM00382"/>
    </source>
</evidence>
<dbReference type="AlphaFoldDB" id="A0A8H9IVH4"/>
<dbReference type="PANTHER" id="PTHR47691:SF3">
    <property type="entry name" value="HTH-TYPE TRANSCRIPTIONAL REGULATOR RV0890C-RELATED"/>
    <property type="match status" value="1"/>
</dbReference>
<accession>A0A8H9IVH4</accession>
<reference evidence="2" key="2">
    <citation type="submission" date="2020-09" db="EMBL/GenBank/DDBJ databases">
        <authorList>
            <person name="Sun Q."/>
            <person name="Zhou Y."/>
        </authorList>
    </citation>
    <scope>NUCLEOTIDE SEQUENCE</scope>
    <source>
        <strain evidence="2">CGMCC 4.7679</strain>
    </source>
</reference>
<dbReference type="PRINTS" id="PR00364">
    <property type="entry name" value="DISEASERSIST"/>
</dbReference>
<dbReference type="OrthoDB" id="3311584at2"/>
<dbReference type="SUPFAM" id="SSF52540">
    <property type="entry name" value="P-loop containing nucleoside triphosphate hydrolases"/>
    <property type="match status" value="1"/>
</dbReference>
<protein>
    <recommendedName>
        <fullName evidence="1">AAA+ ATPase domain-containing protein</fullName>
    </recommendedName>
</protein>
<reference evidence="2" key="1">
    <citation type="journal article" date="2014" name="Int. J. Syst. Evol. Microbiol.">
        <title>Complete genome sequence of Corynebacterium casei LMG S-19264T (=DSM 44701T), isolated from a smear-ripened cheese.</title>
        <authorList>
            <consortium name="US DOE Joint Genome Institute (JGI-PGF)"/>
            <person name="Walter F."/>
            <person name="Albersmeier A."/>
            <person name="Kalinowski J."/>
            <person name="Ruckert C."/>
        </authorList>
    </citation>
    <scope>NUCLEOTIDE SEQUENCE</scope>
    <source>
        <strain evidence="2">CGMCC 4.7679</strain>
    </source>
</reference>
<dbReference type="InterPro" id="IPR041664">
    <property type="entry name" value="AAA_16"/>
</dbReference>
<dbReference type="InterPro" id="IPR010982">
    <property type="entry name" value="Lambda_DNA-bd_dom_sf"/>
</dbReference>
<comment type="caution">
    <text evidence="2">The sequence shown here is derived from an EMBL/GenBank/DDBJ whole genome shotgun (WGS) entry which is preliminary data.</text>
</comment>
<evidence type="ECO:0000313" key="2">
    <source>
        <dbReference type="EMBL" id="GHF53318.1"/>
    </source>
</evidence>
<keyword evidence="3" id="KW-1185">Reference proteome</keyword>
<organism evidence="2 3">
    <name type="scientific">Amycolatopsis bartoniae</name>
    <dbReference type="NCBI Taxonomy" id="941986"/>
    <lineage>
        <taxon>Bacteria</taxon>
        <taxon>Bacillati</taxon>
        <taxon>Actinomycetota</taxon>
        <taxon>Actinomycetes</taxon>
        <taxon>Pseudonocardiales</taxon>
        <taxon>Pseudonocardiaceae</taxon>
        <taxon>Amycolatopsis</taxon>
    </lineage>
</organism>
<dbReference type="Proteomes" id="UP000658656">
    <property type="component" value="Unassembled WGS sequence"/>
</dbReference>
<dbReference type="Gene3D" id="3.40.50.300">
    <property type="entry name" value="P-loop containing nucleotide triphosphate hydrolases"/>
    <property type="match status" value="1"/>
</dbReference>
<dbReference type="InterPro" id="IPR001387">
    <property type="entry name" value="Cro/C1-type_HTH"/>
</dbReference>
<proteinExistence type="predicted"/>
<dbReference type="InterPro" id="IPR027417">
    <property type="entry name" value="P-loop_NTPase"/>
</dbReference>